<name>A0A1Y3BQ98_EURMA</name>
<evidence type="ECO:0000256" key="1">
    <source>
        <dbReference type="ARBA" id="ARBA00004282"/>
    </source>
</evidence>
<dbReference type="PANTHER" id="PTHR22834">
    <property type="entry name" value="NUCLEAR FUSION PROTEIN FUS2"/>
    <property type="match status" value="1"/>
</dbReference>
<accession>A0A1Y3BQ98</accession>
<dbReference type="InterPro" id="IPR004148">
    <property type="entry name" value="BAR_dom"/>
</dbReference>
<feature type="non-terminal residue" evidence="8">
    <location>
        <position position="274"/>
    </location>
</feature>
<reference evidence="8 9" key="1">
    <citation type="submission" date="2017-03" db="EMBL/GenBank/DDBJ databases">
        <title>Genome Survey of Euroglyphus maynei.</title>
        <authorList>
            <person name="Arlian L.G."/>
            <person name="Morgan M.S."/>
            <person name="Rider S.D."/>
        </authorList>
    </citation>
    <scope>NUCLEOTIDE SEQUENCE [LARGE SCALE GENOMIC DNA]</scope>
    <source>
        <strain evidence="8">Arlian Lab</strain>
        <tissue evidence="8">Whole body</tissue>
    </source>
</reference>
<evidence type="ECO:0000256" key="3">
    <source>
        <dbReference type="ARBA" id="ARBA00018186"/>
    </source>
</evidence>
<evidence type="ECO:0000256" key="5">
    <source>
        <dbReference type="ARBA" id="ARBA00022949"/>
    </source>
</evidence>
<gene>
    <name evidence="8" type="ORF">BLA29_008458</name>
</gene>
<evidence type="ECO:0000313" key="8">
    <source>
        <dbReference type="EMBL" id="OTF82247.1"/>
    </source>
</evidence>
<evidence type="ECO:0000256" key="6">
    <source>
        <dbReference type="ARBA" id="ARBA00032587"/>
    </source>
</evidence>
<dbReference type="PANTHER" id="PTHR22834:SF20">
    <property type="entry name" value="SH3 DOMAIN-CONTAINING PROTEIN"/>
    <property type="match status" value="1"/>
</dbReference>
<organism evidence="8 9">
    <name type="scientific">Euroglyphus maynei</name>
    <name type="common">Mayne's house dust mite</name>
    <dbReference type="NCBI Taxonomy" id="6958"/>
    <lineage>
        <taxon>Eukaryota</taxon>
        <taxon>Metazoa</taxon>
        <taxon>Ecdysozoa</taxon>
        <taxon>Arthropoda</taxon>
        <taxon>Chelicerata</taxon>
        <taxon>Arachnida</taxon>
        <taxon>Acari</taxon>
        <taxon>Acariformes</taxon>
        <taxon>Sarcoptiformes</taxon>
        <taxon>Astigmata</taxon>
        <taxon>Psoroptidia</taxon>
        <taxon>Analgoidea</taxon>
        <taxon>Pyroglyphidae</taxon>
        <taxon>Pyroglyphinae</taxon>
        <taxon>Euroglyphus</taxon>
    </lineage>
</organism>
<dbReference type="InterPro" id="IPR035899">
    <property type="entry name" value="DBL_dom_sf"/>
</dbReference>
<feature type="domain" description="DH" evidence="7">
    <location>
        <begin position="28"/>
        <end position="82"/>
    </location>
</feature>
<sequence>MKVIPRNAISQSYIKNCLGRIQDQTNCFDLSSIIIKPVQRILKYPLLLNELIKFTEEDHVDYEPLKMAFQMITDIATRINEHKRRQDLIQKYCRAKDATLTEKLKNLSMHSVVKKSSRFTHRFLSSLLFSSGTKDKDYDAALHLFHEVDKTIRSFLKDMKEYLDAMDKYNVELLSTMDTITEYCDFKRHPRFDIEQIREKYRLMYHDQFKAFRKSIESNVIKPLTILLEKFSSPIRLISKRDDKRVDYEASLKSSKSSAENTNLLKNTFEALNQ</sequence>
<comment type="subcellular location">
    <subcellularLocation>
        <location evidence="1">Cell junction</location>
    </subcellularLocation>
    <subcellularLocation>
        <location evidence="2">Golgi apparatus</location>
        <location evidence="2">Golgi stack</location>
    </subcellularLocation>
</comment>
<dbReference type="PROSITE" id="PS00741">
    <property type="entry name" value="DH_1"/>
    <property type="match status" value="1"/>
</dbReference>
<dbReference type="InterPro" id="IPR001331">
    <property type="entry name" value="GDS_CDC24_CS"/>
</dbReference>
<keyword evidence="4" id="KW-0344">Guanine-nucleotide releasing factor</keyword>
<dbReference type="InterPro" id="IPR000219">
    <property type="entry name" value="DH_dom"/>
</dbReference>
<dbReference type="PROSITE" id="PS50010">
    <property type="entry name" value="DH_2"/>
    <property type="match status" value="1"/>
</dbReference>
<keyword evidence="5" id="KW-0965">Cell junction</keyword>
<keyword evidence="9" id="KW-1185">Reference proteome</keyword>
<dbReference type="Pfam" id="PF03114">
    <property type="entry name" value="BAR"/>
    <property type="match status" value="1"/>
</dbReference>
<dbReference type="GO" id="GO:0035556">
    <property type="term" value="P:intracellular signal transduction"/>
    <property type="evidence" value="ECO:0007669"/>
    <property type="project" value="InterPro"/>
</dbReference>
<evidence type="ECO:0000256" key="2">
    <source>
        <dbReference type="ARBA" id="ARBA00004348"/>
    </source>
</evidence>
<protein>
    <recommendedName>
        <fullName evidence="3">Dynamin-binding protein</fullName>
    </recommendedName>
    <alternativeName>
        <fullName evidence="6">Scaffold protein Tuba</fullName>
    </alternativeName>
</protein>
<evidence type="ECO:0000313" key="9">
    <source>
        <dbReference type="Proteomes" id="UP000194236"/>
    </source>
</evidence>
<proteinExistence type="predicted"/>
<dbReference type="SUPFAM" id="SSF103657">
    <property type="entry name" value="BAR/IMD domain-like"/>
    <property type="match status" value="1"/>
</dbReference>
<evidence type="ECO:0000256" key="4">
    <source>
        <dbReference type="ARBA" id="ARBA00022658"/>
    </source>
</evidence>
<dbReference type="Gene3D" id="1.20.1270.60">
    <property type="entry name" value="Arfaptin homology (AH) domain/BAR domain"/>
    <property type="match status" value="1"/>
</dbReference>
<dbReference type="EMBL" id="MUJZ01009392">
    <property type="protein sequence ID" value="OTF82247.1"/>
    <property type="molecule type" value="Genomic_DNA"/>
</dbReference>
<dbReference type="InterPro" id="IPR051492">
    <property type="entry name" value="Dynamin-Rho_GEF"/>
</dbReference>
<dbReference type="SUPFAM" id="SSF48065">
    <property type="entry name" value="DBL homology domain (DH-domain)"/>
    <property type="match status" value="1"/>
</dbReference>
<dbReference type="InterPro" id="IPR027267">
    <property type="entry name" value="AH/BAR_dom_sf"/>
</dbReference>
<evidence type="ECO:0000259" key="7">
    <source>
        <dbReference type="PROSITE" id="PS50010"/>
    </source>
</evidence>
<dbReference type="OrthoDB" id="27823at2759"/>
<dbReference type="Proteomes" id="UP000194236">
    <property type="component" value="Unassembled WGS sequence"/>
</dbReference>
<dbReference type="GO" id="GO:0005085">
    <property type="term" value="F:guanyl-nucleotide exchange factor activity"/>
    <property type="evidence" value="ECO:0007669"/>
    <property type="project" value="UniProtKB-KW"/>
</dbReference>
<dbReference type="GO" id="GO:0070161">
    <property type="term" value="C:anchoring junction"/>
    <property type="evidence" value="ECO:0007669"/>
    <property type="project" value="UniProtKB-SubCell"/>
</dbReference>
<dbReference type="GO" id="GO:0005795">
    <property type="term" value="C:Golgi stack"/>
    <property type="evidence" value="ECO:0007669"/>
    <property type="project" value="UniProtKB-SubCell"/>
</dbReference>
<dbReference type="AlphaFoldDB" id="A0A1Y3BQ98"/>
<comment type="caution">
    <text evidence="8">The sequence shown here is derived from an EMBL/GenBank/DDBJ whole genome shotgun (WGS) entry which is preliminary data.</text>
</comment>
<dbReference type="Gene3D" id="1.20.900.10">
    <property type="entry name" value="Dbl homology (DH) domain"/>
    <property type="match status" value="1"/>
</dbReference>
<dbReference type="Pfam" id="PF00621">
    <property type="entry name" value="RhoGEF"/>
    <property type="match status" value="1"/>
</dbReference>